<gene>
    <name evidence="3" type="ORF">EV421DRAFT_1802134</name>
</gene>
<proteinExistence type="predicted"/>
<organism evidence="3 4">
    <name type="scientific">Armillaria borealis</name>
    <dbReference type="NCBI Taxonomy" id="47425"/>
    <lineage>
        <taxon>Eukaryota</taxon>
        <taxon>Fungi</taxon>
        <taxon>Dikarya</taxon>
        <taxon>Basidiomycota</taxon>
        <taxon>Agaricomycotina</taxon>
        <taxon>Agaricomycetes</taxon>
        <taxon>Agaricomycetidae</taxon>
        <taxon>Agaricales</taxon>
        <taxon>Marasmiineae</taxon>
        <taxon>Physalacriaceae</taxon>
        <taxon>Armillaria</taxon>
    </lineage>
</organism>
<feature type="region of interest" description="Disordered" evidence="1">
    <location>
        <begin position="29"/>
        <end position="57"/>
    </location>
</feature>
<feature type="chain" id="PRO_5041315793" description="Secreted protein" evidence="2">
    <location>
        <begin position="17"/>
        <end position="126"/>
    </location>
</feature>
<feature type="compositionally biased region" description="Low complexity" evidence="1">
    <location>
        <begin position="31"/>
        <end position="48"/>
    </location>
</feature>
<dbReference type="EMBL" id="JAUEPT010000020">
    <property type="protein sequence ID" value="KAK0444105.1"/>
    <property type="molecule type" value="Genomic_DNA"/>
</dbReference>
<accession>A0AA39JLF9</accession>
<name>A0AA39JLF9_9AGAR</name>
<evidence type="ECO:0000256" key="2">
    <source>
        <dbReference type="SAM" id="SignalP"/>
    </source>
</evidence>
<evidence type="ECO:0008006" key="5">
    <source>
        <dbReference type="Google" id="ProtNLM"/>
    </source>
</evidence>
<evidence type="ECO:0000313" key="4">
    <source>
        <dbReference type="Proteomes" id="UP001175226"/>
    </source>
</evidence>
<dbReference type="AlphaFoldDB" id="A0AA39JLF9"/>
<reference evidence="3" key="1">
    <citation type="submission" date="2023-06" db="EMBL/GenBank/DDBJ databases">
        <authorList>
            <consortium name="Lawrence Berkeley National Laboratory"/>
            <person name="Ahrendt S."/>
            <person name="Sahu N."/>
            <person name="Indic B."/>
            <person name="Wong-Bajracharya J."/>
            <person name="Merenyi Z."/>
            <person name="Ke H.-M."/>
            <person name="Monk M."/>
            <person name="Kocsube S."/>
            <person name="Drula E."/>
            <person name="Lipzen A."/>
            <person name="Balint B."/>
            <person name="Henrissat B."/>
            <person name="Andreopoulos B."/>
            <person name="Martin F.M."/>
            <person name="Harder C.B."/>
            <person name="Rigling D."/>
            <person name="Ford K.L."/>
            <person name="Foster G.D."/>
            <person name="Pangilinan J."/>
            <person name="Papanicolaou A."/>
            <person name="Barry K."/>
            <person name="LaButti K."/>
            <person name="Viragh M."/>
            <person name="Koriabine M."/>
            <person name="Yan M."/>
            <person name="Riley R."/>
            <person name="Champramary S."/>
            <person name="Plett K.L."/>
            <person name="Tsai I.J."/>
            <person name="Slot J."/>
            <person name="Sipos G."/>
            <person name="Plett J."/>
            <person name="Nagy L.G."/>
            <person name="Grigoriev I.V."/>
        </authorList>
    </citation>
    <scope>NUCLEOTIDE SEQUENCE</scope>
    <source>
        <strain evidence="3">FPL87.14</strain>
    </source>
</reference>
<comment type="caution">
    <text evidence="3">The sequence shown here is derived from an EMBL/GenBank/DDBJ whole genome shotgun (WGS) entry which is preliminary data.</text>
</comment>
<keyword evidence="2" id="KW-0732">Signal</keyword>
<feature type="signal peptide" evidence="2">
    <location>
        <begin position="1"/>
        <end position="16"/>
    </location>
</feature>
<sequence>MRFSMLLRWNLVVTVASRRLVMVTRRRPGHAPTTGFAASSGTSSSSSPKGDHWNPSKPHGVLGNSFRHIFLTIQTLSTQSLTIENRLSTFLSGWPCGTFDTVYPRNFSKTHCPSLTSMLPCLFNAM</sequence>
<dbReference type="Proteomes" id="UP001175226">
    <property type="component" value="Unassembled WGS sequence"/>
</dbReference>
<evidence type="ECO:0000256" key="1">
    <source>
        <dbReference type="SAM" id="MobiDB-lite"/>
    </source>
</evidence>
<protein>
    <recommendedName>
        <fullName evidence="5">Secreted protein</fullName>
    </recommendedName>
</protein>
<keyword evidence="4" id="KW-1185">Reference proteome</keyword>
<evidence type="ECO:0000313" key="3">
    <source>
        <dbReference type="EMBL" id="KAK0444105.1"/>
    </source>
</evidence>